<evidence type="ECO:0000313" key="3">
    <source>
        <dbReference type="EMBL" id="MDA2813322.1"/>
    </source>
</evidence>
<proteinExistence type="predicted"/>
<dbReference type="NCBIfam" id="TIGR03083">
    <property type="entry name" value="maleylpyruvate isomerase family mycothiol-dependent enzyme"/>
    <property type="match status" value="1"/>
</dbReference>
<keyword evidence="4" id="KW-1185">Reference proteome</keyword>
<name>A0ABT4U8N6_9ACTN</name>
<feature type="domain" description="Mycothiol-dependent maleylpyruvate isomerase metal-binding" evidence="2">
    <location>
        <begin position="9"/>
        <end position="118"/>
    </location>
</feature>
<comment type="caution">
    <text evidence="3">The sequence shown here is derived from an EMBL/GenBank/DDBJ whole genome shotgun (WGS) entry which is preliminary data.</text>
</comment>
<dbReference type="Proteomes" id="UP001527866">
    <property type="component" value="Unassembled WGS sequence"/>
</dbReference>
<organism evidence="3 4">
    <name type="scientific">Nocardiopsis endophytica</name>
    <dbReference type="NCBI Taxonomy" id="3018445"/>
    <lineage>
        <taxon>Bacteria</taxon>
        <taxon>Bacillati</taxon>
        <taxon>Actinomycetota</taxon>
        <taxon>Actinomycetes</taxon>
        <taxon>Streptosporangiales</taxon>
        <taxon>Nocardiopsidaceae</taxon>
        <taxon>Nocardiopsis</taxon>
    </lineage>
</organism>
<dbReference type="Pfam" id="PF11716">
    <property type="entry name" value="MDMPI_N"/>
    <property type="match status" value="1"/>
</dbReference>
<dbReference type="EMBL" id="JAQFWQ010000074">
    <property type="protein sequence ID" value="MDA2813322.1"/>
    <property type="molecule type" value="Genomic_DNA"/>
</dbReference>
<dbReference type="InterPro" id="IPR017520">
    <property type="entry name" value="CHP03086"/>
</dbReference>
<evidence type="ECO:0000313" key="4">
    <source>
        <dbReference type="Proteomes" id="UP001527866"/>
    </source>
</evidence>
<accession>A0ABT4U8N6</accession>
<dbReference type="NCBIfam" id="TIGR03086">
    <property type="entry name" value="TIGR03086 family metal-binding protein"/>
    <property type="match status" value="1"/>
</dbReference>
<protein>
    <submittedName>
        <fullName evidence="3">TIGR03086 family metal-binding protein</fullName>
    </submittedName>
</protein>
<evidence type="ECO:0000256" key="1">
    <source>
        <dbReference type="SAM" id="MobiDB-lite"/>
    </source>
</evidence>
<dbReference type="InterPro" id="IPR034660">
    <property type="entry name" value="DinB/YfiT-like"/>
</dbReference>
<dbReference type="Gene3D" id="1.20.120.450">
    <property type="entry name" value="dinb family like domain"/>
    <property type="match status" value="1"/>
</dbReference>
<dbReference type="SUPFAM" id="SSF109854">
    <property type="entry name" value="DinB/YfiT-like putative metalloenzymes"/>
    <property type="match status" value="1"/>
</dbReference>
<reference evidence="3 4" key="1">
    <citation type="submission" date="2023-01" db="EMBL/GenBank/DDBJ databases">
        <title>Draft genome sequence of Nocardiopsis sp. RSe5-2 isolated from halophytes.</title>
        <authorList>
            <person name="Duangmal K."/>
            <person name="Chantavorakit T."/>
        </authorList>
    </citation>
    <scope>NUCLEOTIDE SEQUENCE [LARGE SCALE GENOMIC DNA]</scope>
    <source>
        <strain evidence="3 4">RSe5-2</strain>
    </source>
</reference>
<gene>
    <name evidence="3" type="ORF">O4J56_21935</name>
</gene>
<feature type="region of interest" description="Disordered" evidence="1">
    <location>
        <begin position="164"/>
        <end position="187"/>
    </location>
</feature>
<evidence type="ECO:0000259" key="2">
    <source>
        <dbReference type="Pfam" id="PF11716"/>
    </source>
</evidence>
<dbReference type="InterPro" id="IPR017517">
    <property type="entry name" value="Maleyloyr_isom"/>
</dbReference>
<dbReference type="InterPro" id="IPR024344">
    <property type="entry name" value="MDMPI_metal-binding"/>
</dbReference>
<dbReference type="RefSeq" id="WP_270688254.1">
    <property type="nucleotide sequence ID" value="NZ_JAQFWQ010000074.1"/>
</dbReference>
<sequence length="187" mass="20766">MSEISERYRALAAEFTRRVEAVPADGWDAPSPCEGWTARDVLDHMLDNHRNMPTYAGVRITDLPRTASDDPKGAWADAVAAMQALLEDPDRAGTEYDGYFGRTSLERTVDEFLGTDLLVHAWDIARATGQDEKLPADEVRRVAADARNWGETIRMEGICGPEVELPEGASEQDHLLAYLGRDPRPAR</sequence>